<proteinExistence type="predicted"/>
<protein>
    <submittedName>
        <fullName evidence="1">Uncharacterized protein</fullName>
    </submittedName>
</protein>
<dbReference type="EMBL" id="JAOYFB010000038">
    <property type="protein sequence ID" value="KAK4027994.1"/>
    <property type="molecule type" value="Genomic_DNA"/>
</dbReference>
<accession>A0ABR0ASB0</accession>
<dbReference type="Proteomes" id="UP001234178">
    <property type="component" value="Unassembled WGS sequence"/>
</dbReference>
<reference evidence="1 2" key="1">
    <citation type="journal article" date="2023" name="Nucleic Acids Res.">
        <title>The hologenome of Daphnia magna reveals possible DNA methylation and microbiome-mediated evolution of the host genome.</title>
        <authorList>
            <person name="Chaturvedi A."/>
            <person name="Li X."/>
            <person name="Dhandapani V."/>
            <person name="Marshall H."/>
            <person name="Kissane S."/>
            <person name="Cuenca-Cambronero M."/>
            <person name="Asole G."/>
            <person name="Calvet F."/>
            <person name="Ruiz-Romero M."/>
            <person name="Marangio P."/>
            <person name="Guigo R."/>
            <person name="Rago D."/>
            <person name="Mirbahai L."/>
            <person name="Eastwood N."/>
            <person name="Colbourne J.K."/>
            <person name="Zhou J."/>
            <person name="Mallon E."/>
            <person name="Orsini L."/>
        </authorList>
    </citation>
    <scope>NUCLEOTIDE SEQUENCE [LARGE SCALE GENOMIC DNA]</scope>
    <source>
        <strain evidence="1">LRV0_1</strain>
    </source>
</reference>
<name>A0ABR0ASB0_9CRUS</name>
<keyword evidence="2" id="KW-1185">Reference proteome</keyword>
<gene>
    <name evidence="1" type="ORF">OUZ56_017157</name>
</gene>
<sequence length="87" mass="10114">MKYEKKDWLQQDNPTSEEINTPEWAVICEYYDSGYLGFLERNRPKLEFSEIYVSLQKGKPCVNCFAISKQFGKLGSHNNDSLEGLED</sequence>
<comment type="caution">
    <text evidence="1">The sequence shown here is derived from an EMBL/GenBank/DDBJ whole genome shotgun (WGS) entry which is preliminary data.</text>
</comment>
<evidence type="ECO:0000313" key="2">
    <source>
        <dbReference type="Proteomes" id="UP001234178"/>
    </source>
</evidence>
<organism evidence="1 2">
    <name type="scientific">Daphnia magna</name>
    <dbReference type="NCBI Taxonomy" id="35525"/>
    <lineage>
        <taxon>Eukaryota</taxon>
        <taxon>Metazoa</taxon>
        <taxon>Ecdysozoa</taxon>
        <taxon>Arthropoda</taxon>
        <taxon>Crustacea</taxon>
        <taxon>Branchiopoda</taxon>
        <taxon>Diplostraca</taxon>
        <taxon>Cladocera</taxon>
        <taxon>Anomopoda</taxon>
        <taxon>Daphniidae</taxon>
        <taxon>Daphnia</taxon>
    </lineage>
</organism>
<evidence type="ECO:0000313" key="1">
    <source>
        <dbReference type="EMBL" id="KAK4027994.1"/>
    </source>
</evidence>